<evidence type="ECO:0000256" key="2">
    <source>
        <dbReference type="ARBA" id="ARBA00022963"/>
    </source>
</evidence>
<organism evidence="6 7">
    <name type="scientific">Aerophototrophica crusticola</name>
    <dbReference type="NCBI Taxonomy" id="1709002"/>
    <lineage>
        <taxon>Bacteria</taxon>
        <taxon>Pseudomonadati</taxon>
        <taxon>Pseudomonadota</taxon>
        <taxon>Alphaproteobacteria</taxon>
        <taxon>Rhodospirillales</taxon>
        <taxon>Rhodospirillaceae</taxon>
        <taxon>Aerophototrophica</taxon>
    </lineage>
</organism>
<dbReference type="KEGG" id="acru:HHL28_14810"/>
<dbReference type="InterPro" id="IPR016035">
    <property type="entry name" value="Acyl_Trfase/lysoPLipase"/>
</dbReference>
<dbReference type="PANTHER" id="PTHR14226">
    <property type="entry name" value="NEUROPATHY TARGET ESTERASE/SWISS CHEESE D.MELANOGASTER"/>
    <property type="match status" value="1"/>
</dbReference>
<proteinExistence type="predicted"/>
<dbReference type="InterPro" id="IPR002641">
    <property type="entry name" value="PNPLA_dom"/>
</dbReference>
<sequence>MTQPLPHDPRPEDHPRKRVNLALQGGGSHGAFSWGVLDALLEDGRIEPEAISGTSAGAMNAVVLASGYARGGAEGARADLAEFWRRLGALGRTSPFRRSWWSRLTGKWRIDDTPSYALASIGNLFLSPYQTNPYGLNPLRGLLKDVVDFDAVRRDGGIRLFLSATDVETGKNRLFRTPEVCVEAVLASACLPQLFQAVKYQGRHYWDGGYMGNPALWPLFYESGSRDVVLVAINPLNRPGVPMTPFEIMDRVNEITFNSSLMREMRAVQFVTRLIETGRLDAREYKHVLMHRVSGDKELADLHASSKLNAEPDFLEHLFTLGRRAGQDWLARHFDDVGQRTSIDIVNDYF</sequence>
<evidence type="ECO:0000256" key="4">
    <source>
        <dbReference type="PROSITE-ProRule" id="PRU01161"/>
    </source>
</evidence>
<protein>
    <submittedName>
        <fullName evidence="6">Patatin-like phospholipase family protein</fullName>
    </submittedName>
</protein>
<dbReference type="PROSITE" id="PS51635">
    <property type="entry name" value="PNPLA"/>
    <property type="match status" value="1"/>
</dbReference>
<evidence type="ECO:0000256" key="1">
    <source>
        <dbReference type="ARBA" id="ARBA00022801"/>
    </source>
</evidence>
<dbReference type="Gene3D" id="3.40.1090.10">
    <property type="entry name" value="Cytosolic phospholipase A2 catalytic domain"/>
    <property type="match status" value="2"/>
</dbReference>
<gene>
    <name evidence="6" type="ORF">HHL28_14810</name>
</gene>
<dbReference type="InterPro" id="IPR050301">
    <property type="entry name" value="NTE"/>
</dbReference>
<feature type="short sequence motif" description="DGA/G" evidence="4">
    <location>
        <begin position="207"/>
        <end position="209"/>
    </location>
</feature>
<dbReference type="SUPFAM" id="SSF52151">
    <property type="entry name" value="FabD/lysophospholipase-like"/>
    <property type="match status" value="1"/>
</dbReference>
<keyword evidence="3 4" id="KW-0443">Lipid metabolism</keyword>
<dbReference type="PANTHER" id="PTHR14226:SF78">
    <property type="entry name" value="SLR0060 PROTEIN"/>
    <property type="match status" value="1"/>
</dbReference>
<accession>A0A858RAI5</accession>
<dbReference type="GO" id="GO:0016042">
    <property type="term" value="P:lipid catabolic process"/>
    <property type="evidence" value="ECO:0007669"/>
    <property type="project" value="UniProtKB-UniRule"/>
</dbReference>
<feature type="active site" description="Proton acceptor" evidence="4">
    <location>
        <position position="207"/>
    </location>
</feature>
<evidence type="ECO:0000313" key="6">
    <source>
        <dbReference type="EMBL" id="QJE74182.1"/>
    </source>
</evidence>
<evidence type="ECO:0000259" key="5">
    <source>
        <dbReference type="PROSITE" id="PS51635"/>
    </source>
</evidence>
<evidence type="ECO:0000256" key="3">
    <source>
        <dbReference type="ARBA" id="ARBA00023098"/>
    </source>
</evidence>
<dbReference type="EMBL" id="CP051775">
    <property type="protein sequence ID" value="QJE74182.1"/>
    <property type="molecule type" value="Genomic_DNA"/>
</dbReference>
<reference evidence="6" key="1">
    <citation type="submission" date="2020-04" db="EMBL/GenBank/DDBJ databases">
        <title>A desert anoxygenic phototrophic bacterium fixes CO2 using RubisCO under aerobic conditions.</title>
        <authorList>
            <person name="Tang K."/>
        </authorList>
    </citation>
    <scope>NUCLEOTIDE SEQUENCE [LARGE SCALE GENOMIC DNA]</scope>
    <source>
        <strain evidence="6">MIMtkB3</strain>
    </source>
</reference>
<name>A0A858RAI5_9PROT</name>
<dbReference type="AlphaFoldDB" id="A0A858RAI5"/>
<feature type="active site" description="Nucleophile" evidence="4">
    <location>
        <position position="55"/>
    </location>
</feature>
<evidence type="ECO:0000313" key="7">
    <source>
        <dbReference type="Proteomes" id="UP000501891"/>
    </source>
</evidence>
<feature type="short sequence motif" description="GXGXXG" evidence="4">
    <location>
        <begin position="25"/>
        <end position="30"/>
    </location>
</feature>
<feature type="domain" description="PNPLA" evidence="5">
    <location>
        <begin position="21"/>
        <end position="220"/>
    </location>
</feature>
<dbReference type="GO" id="GO:0016787">
    <property type="term" value="F:hydrolase activity"/>
    <property type="evidence" value="ECO:0007669"/>
    <property type="project" value="UniProtKB-UniRule"/>
</dbReference>
<keyword evidence="1 4" id="KW-0378">Hydrolase</keyword>
<feature type="short sequence motif" description="GXSXG" evidence="4">
    <location>
        <begin position="53"/>
        <end position="57"/>
    </location>
</feature>
<keyword evidence="7" id="KW-1185">Reference proteome</keyword>
<dbReference type="Pfam" id="PF01734">
    <property type="entry name" value="Patatin"/>
    <property type="match status" value="1"/>
</dbReference>
<keyword evidence="2 4" id="KW-0442">Lipid degradation</keyword>
<dbReference type="Proteomes" id="UP000501891">
    <property type="component" value="Chromosome"/>
</dbReference>